<comment type="caution">
    <text evidence="3">The sequence shown here is derived from an EMBL/GenBank/DDBJ whole genome shotgun (WGS) entry which is preliminary data.</text>
</comment>
<accession>A0A5J9TH13</accession>
<dbReference type="EMBL" id="RWGY01000039">
    <property type="protein sequence ID" value="TVU09961.1"/>
    <property type="molecule type" value="Genomic_DNA"/>
</dbReference>
<dbReference type="SUPFAM" id="SSF54695">
    <property type="entry name" value="POZ domain"/>
    <property type="match status" value="1"/>
</dbReference>
<protein>
    <recommendedName>
        <fullName evidence="2">BTB domain-containing protein</fullName>
    </recommendedName>
</protein>
<dbReference type="PANTHER" id="PTHR46672:SF4">
    <property type="entry name" value="OS08G0495500 PROTEIN"/>
    <property type="match status" value="1"/>
</dbReference>
<dbReference type="InterPro" id="IPR000210">
    <property type="entry name" value="BTB/POZ_dom"/>
</dbReference>
<dbReference type="OrthoDB" id="685334at2759"/>
<dbReference type="CDD" id="cd18186">
    <property type="entry name" value="BTB_POZ_ZBTB_KLHL-like"/>
    <property type="match status" value="1"/>
</dbReference>
<dbReference type="Pfam" id="PF00651">
    <property type="entry name" value="BTB"/>
    <property type="match status" value="1"/>
</dbReference>
<evidence type="ECO:0000313" key="3">
    <source>
        <dbReference type="EMBL" id="TVU09961.1"/>
    </source>
</evidence>
<dbReference type="Gramene" id="TVU09961">
    <property type="protein sequence ID" value="TVU09961"/>
    <property type="gene ID" value="EJB05_43460"/>
</dbReference>
<feature type="non-terminal residue" evidence="3">
    <location>
        <position position="1"/>
    </location>
</feature>
<dbReference type="PROSITE" id="PS50097">
    <property type="entry name" value="BTB"/>
    <property type="match status" value="1"/>
</dbReference>
<dbReference type="SMART" id="SM00225">
    <property type="entry name" value="BTB"/>
    <property type="match status" value="1"/>
</dbReference>
<feature type="domain" description="BTB" evidence="2">
    <location>
        <begin position="165"/>
        <end position="224"/>
    </location>
</feature>
<proteinExistence type="predicted"/>
<dbReference type="InterPro" id="IPR044714">
    <property type="entry name" value="AtSIBP1-like"/>
</dbReference>
<sequence length="401" mass="44883">MSRFPSERFVSSLNCSREMSISTEVRTEGRFAQWEVAVAPRHSYLSSNIFTLGNWTWRLNVEKDHVQTTYMNLTRLGPRDLDAERTDTICFKATRFPQSLCSHPRTVAHGGNFRWAIPGFDSGRLLVEIKLNATKRNVAGAPLGSQAEAMAQSGVALMLNEGILTDITVNAVGGSVGAHRAVLASRSPVFKVMFSHDLRERLLSTLDIPDMSFAACRAFIRYLYGFLREGEFLEHRSELLSASDKYDIPDLKKACEKSMVHDIDAENVLERLQMARLYGLSELTGTCMRLLVNFKKIYEISDDFEDFVNTADVDLVIEVIQSCRQAQGQPTIYNPDVRSALTSGWATSYSVDGTQPSQESTRIGGKPIKPSSFEIRAAQVLRSRSTWRAANPYPRDTDAAF</sequence>
<dbReference type="PANTHER" id="PTHR46672">
    <property type="entry name" value="OS08G0495500 PROTEIN-RELATED"/>
    <property type="match status" value="1"/>
</dbReference>
<reference evidence="3 4" key="1">
    <citation type="journal article" date="2019" name="Sci. Rep.">
        <title>A high-quality genome of Eragrostis curvula grass provides insights into Poaceae evolution and supports new strategies to enhance forage quality.</title>
        <authorList>
            <person name="Carballo J."/>
            <person name="Santos B.A.C.M."/>
            <person name="Zappacosta D."/>
            <person name="Garbus I."/>
            <person name="Selva J.P."/>
            <person name="Gallo C.A."/>
            <person name="Diaz A."/>
            <person name="Albertini E."/>
            <person name="Caccamo M."/>
            <person name="Echenique V."/>
        </authorList>
    </citation>
    <scope>NUCLEOTIDE SEQUENCE [LARGE SCALE GENOMIC DNA]</scope>
    <source>
        <strain evidence="4">cv. Victoria</strain>
        <tissue evidence="3">Leaf</tissue>
    </source>
</reference>
<dbReference type="InterPro" id="IPR011333">
    <property type="entry name" value="SKP1/BTB/POZ_sf"/>
</dbReference>
<evidence type="ECO:0000313" key="4">
    <source>
        <dbReference type="Proteomes" id="UP000324897"/>
    </source>
</evidence>
<dbReference type="AlphaFoldDB" id="A0A5J9TH13"/>
<dbReference type="Proteomes" id="UP000324897">
    <property type="component" value="Chromosome 3"/>
</dbReference>
<dbReference type="CDD" id="cd14733">
    <property type="entry name" value="BACK"/>
    <property type="match status" value="1"/>
</dbReference>
<dbReference type="Gene3D" id="3.30.710.10">
    <property type="entry name" value="Potassium Channel Kv1.1, Chain A"/>
    <property type="match status" value="1"/>
</dbReference>
<name>A0A5J9TH13_9POAL</name>
<comment type="pathway">
    <text evidence="1">Protein modification; protein ubiquitination.</text>
</comment>
<organism evidence="3 4">
    <name type="scientific">Eragrostis curvula</name>
    <name type="common">weeping love grass</name>
    <dbReference type="NCBI Taxonomy" id="38414"/>
    <lineage>
        <taxon>Eukaryota</taxon>
        <taxon>Viridiplantae</taxon>
        <taxon>Streptophyta</taxon>
        <taxon>Embryophyta</taxon>
        <taxon>Tracheophyta</taxon>
        <taxon>Spermatophyta</taxon>
        <taxon>Magnoliopsida</taxon>
        <taxon>Liliopsida</taxon>
        <taxon>Poales</taxon>
        <taxon>Poaceae</taxon>
        <taxon>PACMAD clade</taxon>
        <taxon>Chloridoideae</taxon>
        <taxon>Eragrostideae</taxon>
        <taxon>Eragrostidinae</taxon>
        <taxon>Eragrostis</taxon>
    </lineage>
</organism>
<keyword evidence="4" id="KW-1185">Reference proteome</keyword>
<gene>
    <name evidence="3" type="ORF">EJB05_43460</name>
</gene>
<evidence type="ECO:0000256" key="1">
    <source>
        <dbReference type="ARBA" id="ARBA00004906"/>
    </source>
</evidence>
<evidence type="ECO:0000259" key="2">
    <source>
        <dbReference type="PROSITE" id="PS50097"/>
    </source>
</evidence>